<dbReference type="KEGG" id="rhoz:GXP67_15050"/>
<dbReference type="RefSeq" id="WP_162443885.1">
    <property type="nucleotide sequence ID" value="NZ_CP048222.1"/>
</dbReference>
<dbReference type="SUPFAM" id="SSF53067">
    <property type="entry name" value="Actin-like ATPase domain"/>
    <property type="match status" value="2"/>
</dbReference>
<dbReference type="EMBL" id="CP048222">
    <property type="protein sequence ID" value="QHT67863.1"/>
    <property type="molecule type" value="Genomic_DNA"/>
</dbReference>
<proteinExistence type="predicted"/>
<organism evidence="1 2">
    <name type="scientific">Rhodocytophaga rosea</name>
    <dbReference type="NCBI Taxonomy" id="2704465"/>
    <lineage>
        <taxon>Bacteria</taxon>
        <taxon>Pseudomonadati</taxon>
        <taxon>Bacteroidota</taxon>
        <taxon>Cytophagia</taxon>
        <taxon>Cytophagales</taxon>
        <taxon>Rhodocytophagaceae</taxon>
        <taxon>Rhodocytophaga</taxon>
    </lineage>
</organism>
<dbReference type="InterPro" id="IPR043129">
    <property type="entry name" value="ATPase_NBD"/>
</dbReference>
<name>A0A6C0GJJ8_9BACT</name>
<reference evidence="1 2" key="1">
    <citation type="submission" date="2020-01" db="EMBL/GenBank/DDBJ databases">
        <authorList>
            <person name="Kim M.K."/>
        </authorList>
    </citation>
    <scope>NUCLEOTIDE SEQUENCE [LARGE SCALE GENOMIC DNA]</scope>
    <source>
        <strain evidence="1 2">172606-1</strain>
    </source>
</reference>
<dbReference type="Proteomes" id="UP000480178">
    <property type="component" value="Chromosome"/>
</dbReference>
<evidence type="ECO:0000313" key="2">
    <source>
        <dbReference type="Proteomes" id="UP000480178"/>
    </source>
</evidence>
<sequence length="1165" mass="133313">MSTKFTLHKTKNPTDEGWHQISGAINSDQIMEISDTEGRKATRGLTSVPSPFARMHLFSSAFDMVNKDGHNQDSVYHRMVSQCLDMLELLFNYQGYKKAKANLSITKWSRDNEIQALLNSPHTNQRLLGKTLQLFLEQEGDTNAFSSLKDVYIIKYDYQLIGGSSPLTLFFTNPDLKPIDLKTPKGDRYFERNVPLHQRHEDFQVYLYKLFRSNPALKRTCRTLFEYIIESRDEYASREIRNALLDIDNNQTTDLASEYDFLRDDENNIVTINSVEFIQKRPETGGIEAKSDFTINQNPAKTIVGTKPLVLKNGFDRAGMQYMAGPWQSNTKVPLKDALPLNQRVLPDTHTVYPYLTIGDFLEDYIIKLPYGINEKFFVTGKHNAALTQDRIFPYLLPINRRYFDYFDLEDLQRQISFEIKESSLAGERIIVRLNIPIRKGEINFEKTYYARLQDYPTLERKEEDGEIVNCKAGLGIFPFYKVMNQPQYNNYYKLMLIDVDDREDLINEEYDLKFFAGNAEIQQNVKKNSRRSKKEELIGSSTYYEVDRPFDFIEIYPQKLRHNDIKGLIIPKWRPVNVGGKAFSFAIDFGTTNTHVAYADDINSMPRPFTVGEEDVQVGMLNKPADIESSDKALIASRYSRGLNNLRETLILQEREFIPSIVGNEFGSNFRFPVRTAVSETENFKIEPAVLLGNINVAFSFEKERLDRKAPVKTNLKWQSQMDVKGLQRIEAFFKEMLLLIKNKIILNSGDPAKSRIVWFSPLSMSDFQKGEFQETWQRNFEAIFGNHGTLTHITESVAPFYFLRRTNQLVAGENIINIDIGGGTTDVLLFVNQQPRFGSSFKFGANAIWGAGFNAHEFHDKSNGFLQAFKNQARKDKASTQKSTSANDNIEEFYNDLIHYDTGGDITLASSDIISFLFNYDEEARPQLKFGDFIRNDKHLKIILLLHYSAIIYHIAQLINYVKKHKDPNIVIPRYFVFSGKGSLYINALGGASGKGIKALTKYILENVCGPEGLNIPANFELILTKEPKEATANGGVLANQNGTDPDITHIVLTGAEDTATPQTRIKYGEISRELQESVLQNTRKLLSLVLDNEDLNLKNYFGIDTDLDVVKRTLEQHLKDGLQEGLSGFVNNKEPLEESLFFYPFVHSLVNLSKELNHTYYA</sequence>
<protein>
    <submittedName>
        <fullName evidence="1">Uncharacterized protein</fullName>
    </submittedName>
</protein>
<accession>A0A6C0GJJ8</accession>
<evidence type="ECO:0000313" key="1">
    <source>
        <dbReference type="EMBL" id="QHT67863.1"/>
    </source>
</evidence>
<gene>
    <name evidence="1" type="ORF">GXP67_15050</name>
</gene>
<dbReference type="AlphaFoldDB" id="A0A6C0GJJ8"/>
<keyword evidence="2" id="KW-1185">Reference proteome</keyword>